<evidence type="ECO:0000256" key="1">
    <source>
        <dbReference type="SAM" id="SignalP"/>
    </source>
</evidence>
<feature type="signal peptide" evidence="1">
    <location>
        <begin position="1"/>
        <end position="19"/>
    </location>
</feature>
<dbReference type="AlphaFoldDB" id="A0A937CSA4"/>
<keyword evidence="1" id="KW-0732">Signal</keyword>
<sequence length="153" mass="16329">MTKTLLLLAAAALACASHAGDIRIRDIRIGMTVKEFDAAYPKGVEPGFAIAGANARSGFAPPAVQFRNGKLEQFSACFAGQDFERIRRAVVAKNPSVQCAAKERFAVCHDDEGGFVLTRSGSTTLLLLQSRRMAAEAERALVELLPEGDSTGM</sequence>
<evidence type="ECO:0000313" key="3">
    <source>
        <dbReference type="Proteomes" id="UP000599109"/>
    </source>
</evidence>
<gene>
    <name evidence="2" type="ORF">JJ685_09995</name>
</gene>
<proteinExistence type="predicted"/>
<accession>A0A937CSA4</accession>
<reference evidence="2 3" key="1">
    <citation type="journal article" date="2017" name="Int. J. Syst. Evol. Microbiol.">
        <title>Ramlibacter monticola sp. nov., isolated from forest soil.</title>
        <authorList>
            <person name="Chaudhary D.K."/>
            <person name="Kim J."/>
        </authorList>
    </citation>
    <scope>NUCLEOTIDE SEQUENCE [LARGE SCALE GENOMIC DNA]</scope>
    <source>
        <strain evidence="2 3">KACC 19175</strain>
    </source>
</reference>
<name>A0A937CSA4_9BURK</name>
<dbReference type="PROSITE" id="PS51257">
    <property type="entry name" value="PROKAR_LIPOPROTEIN"/>
    <property type="match status" value="1"/>
</dbReference>
<organism evidence="2 3">
    <name type="scientific">Ramlibacter monticola</name>
    <dbReference type="NCBI Taxonomy" id="1926872"/>
    <lineage>
        <taxon>Bacteria</taxon>
        <taxon>Pseudomonadati</taxon>
        <taxon>Pseudomonadota</taxon>
        <taxon>Betaproteobacteria</taxon>
        <taxon>Burkholderiales</taxon>
        <taxon>Comamonadaceae</taxon>
        <taxon>Ramlibacter</taxon>
    </lineage>
</organism>
<protein>
    <submittedName>
        <fullName evidence="2">Uncharacterized protein</fullName>
    </submittedName>
</protein>
<feature type="chain" id="PRO_5038086492" evidence="1">
    <location>
        <begin position="20"/>
        <end position="153"/>
    </location>
</feature>
<dbReference type="RefSeq" id="WP_201674099.1">
    <property type="nucleotide sequence ID" value="NZ_JAEQNE010000002.1"/>
</dbReference>
<comment type="caution">
    <text evidence="2">The sequence shown here is derived from an EMBL/GenBank/DDBJ whole genome shotgun (WGS) entry which is preliminary data.</text>
</comment>
<evidence type="ECO:0000313" key="2">
    <source>
        <dbReference type="EMBL" id="MBL0391470.1"/>
    </source>
</evidence>
<dbReference type="EMBL" id="JAEQNE010000002">
    <property type="protein sequence ID" value="MBL0391470.1"/>
    <property type="molecule type" value="Genomic_DNA"/>
</dbReference>
<keyword evidence="3" id="KW-1185">Reference proteome</keyword>
<dbReference type="Proteomes" id="UP000599109">
    <property type="component" value="Unassembled WGS sequence"/>
</dbReference>